<proteinExistence type="predicted"/>
<evidence type="ECO:0000313" key="2">
    <source>
        <dbReference type="Proteomes" id="UP000031586"/>
    </source>
</evidence>
<dbReference type="RefSeq" id="WP_020195212.1">
    <property type="nucleotide sequence ID" value="NZ_BAOH01000018.1"/>
</dbReference>
<dbReference type="Proteomes" id="UP000031586">
    <property type="component" value="Unassembled WGS sequence"/>
</dbReference>
<dbReference type="PATRIC" id="fig|1229493.5.peg.3828"/>
<organism evidence="1 2">
    <name type="scientific">Vibrio owensii CAIM 1854 = LMG 25443</name>
    <dbReference type="NCBI Taxonomy" id="1229493"/>
    <lineage>
        <taxon>Bacteria</taxon>
        <taxon>Pseudomonadati</taxon>
        <taxon>Pseudomonadota</taxon>
        <taxon>Gammaproteobacteria</taxon>
        <taxon>Vibrionales</taxon>
        <taxon>Vibrionaceae</taxon>
        <taxon>Vibrio</taxon>
    </lineage>
</organism>
<dbReference type="Pfam" id="PF07042">
    <property type="entry name" value="TrfA"/>
    <property type="match status" value="1"/>
</dbReference>
<comment type="caution">
    <text evidence="1">The sequence shown here is derived from an EMBL/GenBank/DDBJ whole genome shotgun (WGS) entry which is preliminary data.</text>
</comment>
<sequence>MSVKLIEKPWAKAVRCLPNELARYALFTVGTSQERRYYTKPVLLGLIDGSHAPMELQFVGPELRQDDLDVFLELLHYARDADLSGKLKFKRAELMKSLGWARTPFYYERLLQCMRRLSQSNLEGLITRRDNGDLIQHRFNFNLVDSFEYKDVNGAMARFWHYRLPVELVKFFTASGFARIDLKRRQALKNNHIAKWLQFYFASHKANNKYAVSVEKVMHSCGSKASDLKTFRQKLKAALKLLKAAGIVDAYIDKDSDRILRK</sequence>
<dbReference type="EMBL" id="JPRD01000044">
    <property type="protein sequence ID" value="KIF51003.1"/>
    <property type="molecule type" value="Genomic_DNA"/>
</dbReference>
<accession>A0A0C1VMF1</accession>
<gene>
    <name evidence="1" type="ORF">H735_22120</name>
</gene>
<reference evidence="1 2" key="1">
    <citation type="submission" date="2014-07" db="EMBL/GenBank/DDBJ databases">
        <title>Unique and conserved regions in Vibrio harveyi and related species in comparison with the shrimp pathogen Vibrio harveyi CAIM 1792.</title>
        <authorList>
            <person name="Espinoza-Valles I."/>
            <person name="Vora G."/>
            <person name="Leekitcharoenphon P."/>
            <person name="Ussery D."/>
            <person name="Hoj L."/>
            <person name="Gomez-Gil B."/>
        </authorList>
    </citation>
    <scope>NUCLEOTIDE SEQUENCE [LARGE SCALE GENOMIC DNA]</scope>
    <source>
        <strain evidence="2">CAIM 1854 / LMG 25443</strain>
    </source>
</reference>
<dbReference type="AlphaFoldDB" id="A0A0C1VMF1"/>
<evidence type="ECO:0008006" key="3">
    <source>
        <dbReference type="Google" id="ProtNLM"/>
    </source>
</evidence>
<dbReference type="InterPro" id="IPR010751">
    <property type="entry name" value="TrfA"/>
</dbReference>
<evidence type="ECO:0000313" key="1">
    <source>
        <dbReference type="EMBL" id="KIF51003.1"/>
    </source>
</evidence>
<protein>
    <recommendedName>
        <fullName evidence="3">Replication protein</fullName>
    </recommendedName>
</protein>
<name>A0A0C1VMF1_9VIBR</name>